<reference evidence="5" key="1">
    <citation type="journal article" date="2019" name="Int. J. Syst. Evol. Microbiol.">
        <title>The Global Catalogue of Microorganisms (GCM) 10K type strain sequencing project: providing services to taxonomists for standard genome sequencing and annotation.</title>
        <authorList>
            <consortium name="The Broad Institute Genomics Platform"/>
            <consortium name="The Broad Institute Genome Sequencing Center for Infectious Disease"/>
            <person name="Wu L."/>
            <person name="Ma J."/>
        </authorList>
    </citation>
    <scope>NUCLEOTIDE SEQUENCE [LARGE SCALE GENOMIC DNA]</scope>
    <source>
        <strain evidence="5">CGMCC 4.1530</strain>
    </source>
</reference>
<comment type="caution">
    <text evidence="4">The sequence shown here is derived from an EMBL/GenBank/DDBJ whole genome shotgun (WGS) entry which is preliminary data.</text>
</comment>
<dbReference type="Proteomes" id="UP001596215">
    <property type="component" value="Unassembled WGS sequence"/>
</dbReference>
<dbReference type="Gene3D" id="3.40.50.720">
    <property type="entry name" value="NAD(P)-binding Rossmann-like Domain"/>
    <property type="match status" value="1"/>
</dbReference>
<proteinExistence type="predicted"/>
<feature type="transmembrane region" description="Helical" evidence="2">
    <location>
        <begin position="84"/>
        <end position="104"/>
    </location>
</feature>
<dbReference type="Gene3D" id="1.10.287.70">
    <property type="match status" value="1"/>
</dbReference>
<keyword evidence="5" id="KW-1185">Reference proteome</keyword>
<evidence type="ECO:0000259" key="3">
    <source>
        <dbReference type="PROSITE" id="PS51201"/>
    </source>
</evidence>
<sequence length="396" mass="43484">MKIIKILKSPMIAVYCLALMVAHNGYLMLSPILERVLLNAPEKFRDFHSWQETLSFLETMDIPRFMIGLVLFCMAFTLLMRTRIAWFSSLLLLFCIVLTNAFILKTNHSQVVYAMFTIGGLIVYWRHFDKHSLGSTSIFAVVSILSLIVYGMLGTLYLGDQFTPPVKDLPTAFYFVMVCMSTVGFGDIIPHTTMARMFTLTVIIFGITIFAASVASVAGSLISHNIQRILKGRFSHVVRKNHYIVTGSSALAQSVSQGLTDAGGVVTVVCYPGNKTQFPATTDVIEGDPSAVATLEQAGASKAKYIVALMDNDADNAFVVLAAKEVGGEDTKTIALVNESQNMNKIKRVRPDGVLSLQQLGSEILVRTLNGDTMDNKMNINIFFNSAQSPDGHKSP</sequence>
<feature type="transmembrane region" description="Helical" evidence="2">
    <location>
        <begin position="12"/>
        <end position="33"/>
    </location>
</feature>
<dbReference type="InterPro" id="IPR013099">
    <property type="entry name" value="K_chnl_dom"/>
</dbReference>
<evidence type="ECO:0000256" key="2">
    <source>
        <dbReference type="SAM" id="Phobius"/>
    </source>
</evidence>
<keyword evidence="2" id="KW-0812">Transmembrane</keyword>
<dbReference type="SUPFAM" id="SSF51735">
    <property type="entry name" value="NAD(P)-binding Rossmann-fold domains"/>
    <property type="match status" value="1"/>
</dbReference>
<keyword evidence="2" id="KW-1133">Transmembrane helix</keyword>
<dbReference type="NCBIfam" id="NF007828">
    <property type="entry name" value="PRK10537.1"/>
    <property type="match status" value="1"/>
</dbReference>
<dbReference type="InterPro" id="IPR003148">
    <property type="entry name" value="RCK_N"/>
</dbReference>
<evidence type="ECO:0000313" key="4">
    <source>
        <dbReference type="EMBL" id="MFC6361418.1"/>
    </source>
</evidence>
<dbReference type="PROSITE" id="PS51201">
    <property type="entry name" value="RCK_N"/>
    <property type="match status" value="1"/>
</dbReference>
<dbReference type="PANTHER" id="PTHR43833">
    <property type="entry name" value="POTASSIUM CHANNEL PROTEIN 2-RELATED-RELATED"/>
    <property type="match status" value="1"/>
</dbReference>
<name>A0ABW1VN37_9GAMM</name>
<dbReference type="Pfam" id="PF02254">
    <property type="entry name" value="TrkA_N"/>
    <property type="match status" value="1"/>
</dbReference>
<dbReference type="EMBL" id="JBHSUC010000004">
    <property type="protein sequence ID" value="MFC6361418.1"/>
    <property type="molecule type" value="Genomic_DNA"/>
</dbReference>
<organism evidence="4 5">
    <name type="scientific">Tatumella punctata</name>
    <dbReference type="NCBI Taxonomy" id="399969"/>
    <lineage>
        <taxon>Bacteria</taxon>
        <taxon>Pseudomonadati</taxon>
        <taxon>Pseudomonadota</taxon>
        <taxon>Gammaproteobacteria</taxon>
        <taxon>Enterobacterales</taxon>
        <taxon>Erwiniaceae</taxon>
        <taxon>Tatumella</taxon>
    </lineage>
</organism>
<dbReference type="InterPro" id="IPR050721">
    <property type="entry name" value="Trk_Ktr_HKT_K-transport"/>
</dbReference>
<dbReference type="GO" id="GO:0034220">
    <property type="term" value="P:monoatomic ion transmembrane transport"/>
    <property type="evidence" value="ECO:0007669"/>
    <property type="project" value="UniProtKB-KW"/>
</dbReference>
<evidence type="ECO:0000313" key="5">
    <source>
        <dbReference type="Proteomes" id="UP001596215"/>
    </source>
</evidence>
<keyword evidence="4" id="KW-0406">Ion transport</keyword>
<feature type="transmembrane region" description="Helical" evidence="2">
    <location>
        <begin position="138"/>
        <end position="159"/>
    </location>
</feature>
<keyword evidence="2" id="KW-0472">Membrane</keyword>
<accession>A0ABW1VN37</accession>
<dbReference type="RefSeq" id="WP_212709194.1">
    <property type="nucleotide sequence ID" value="NZ_BAAAFW010000058.1"/>
</dbReference>
<keyword evidence="4" id="KW-0407">Ion channel</keyword>
<evidence type="ECO:0000256" key="1">
    <source>
        <dbReference type="ARBA" id="ARBA00004651"/>
    </source>
</evidence>
<dbReference type="PANTHER" id="PTHR43833:SF11">
    <property type="entry name" value="VOLTAGE-GATED POTASSIUM CHANNEL KCH"/>
    <property type="match status" value="1"/>
</dbReference>
<feature type="transmembrane region" description="Helical" evidence="2">
    <location>
        <begin position="171"/>
        <end position="190"/>
    </location>
</feature>
<keyword evidence="4" id="KW-0813">Transport</keyword>
<dbReference type="SUPFAM" id="SSF81324">
    <property type="entry name" value="Voltage-gated potassium channels"/>
    <property type="match status" value="1"/>
</dbReference>
<gene>
    <name evidence="4" type="primary">kch</name>
    <name evidence="4" type="ORF">ACFP73_04800</name>
</gene>
<feature type="transmembrane region" description="Helical" evidence="2">
    <location>
        <begin position="110"/>
        <end position="126"/>
    </location>
</feature>
<feature type="transmembrane region" description="Helical" evidence="2">
    <location>
        <begin position="197"/>
        <end position="222"/>
    </location>
</feature>
<protein>
    <submittedName>
        <fullName evidence="4">Voltage-gated potassium channel protein</fullName>
    </submittedName>
</protein>
<feature type="transmembrane region" description="Helical" evidence="2">
    <location>
        <begin position="62"/>
        <end position="79"/>
    </location>
</feature>
<dbReference type="Pfam" id="PF07885">
    <property type="entry name" value="Ion_trans_2"/>
    <property type="match status" value="1"/>
</dbReference>
<comment type="subcellular location">
    <subcellularLocation>
        <location evidence="1">Cell membrane</location>
        <topology evidence="1">Multi-pass membrane protein</topology>
    </subcellularLocation>
</comment>
<dbReference type="InterPro" id="IPR036291">
    <property type="entry name" value="NAD(P)-bd_dom_sf"/>
</dbReference>
<feature type="domain" description="RCK N-terminal" evidence="3">
    <location>
        <begin position="240"/>
        <end position="355"/>
    </location>
</feature>